<dbReference type="PANTHER" id="PTHR10937">
    <property type="entry name" value="GLUCOSAMINE--FRUCTOSE-6-PHOSPHATE AMINOTRANSFERASE, ISOMERIZING"/>
    <property type="match status" value="1"/>
</dbReference>
<dbReference type="Proteomes" id="UP000293142">
    <property type="component" value="Unassembled WGS sequence"/>
</dbReference>
<feature type="domain" description="Glutamine amidotransferase type-2" evidence="12">
    <location>
        <begin position="2"/>
        <end position="217"/>
    </location>
</feature>
<dbReference type="Pfam" id="PF01380">
    <property type="entry name" value="SIS"/>
    <property type="match status" value="2"/>
</dbReference>
<dbReference type="HAMAP" id="MF_00164">
    <property type="entry name" value="GlmS"/>
    <property type="match status" value="1"/>
</dbReference>
<feature type="active site" description="For Fru-6P isomerization activity" evidence="10">
    <location>
        <position position="605"/>
    </location>
</feature>
<organism evidence="14 15">
    <name type="scientific">Paenibacillus thalictri</name>
    <dbReference type="NCBI Taxonomy" id="2527873"/>
    <lineage>
        <taxon>Bacteria</taxon>
        <taxon>Bacillati</taxon>
        <taxon>Bacillota</taxon>
        <taxon>Bacilli</taxon>
        <taxon>Bacillales</taxon>
        <taxon>Paenibacillaceae</taxon>
        <taxon>Paenibacillus</taxon>
    </lineage>
</organism>
<evidence type="ECO:0000256" key="2">
    <source>
        <dbReference type="ARBA" id="ARBA00004496"/>
    </source>
</evidence>
<feature type="active site" description="Nucleophile; for GATase activity" evidence="10">
    <location>
        <position position="2"/>
    </location>
</feature>
<dbReference type="PANTHER" id="PTHR10937:SF0">
    <property type="entry name" value="GLUTAMINE--FRUCTOSE-6-PHOSPHATE TRANSAMINASE (ISOMERIZING)"/>
    <property type="match status" value="1"/>
</dbReference>
<protein>
    <recommendedName>
        <fullName evidence="4 10">Glutamine--fructose-6-phosphate aminotransferase [isomerizing]</fullName>
        <ecNumber evidence="3 10">2.6.1.16</ecNumber>
    </recommendedName>
    <alternativeName>
        <fullName evidence="10">D-fructose-6-phosphate amidotransferase</fullName>
    </alternativeName>
    <alternativeName>
        <fullName evidence="10">GFAT</fullName>
    </alternativeName>
    <alternativeName>
        <fullName evidence="10">Glucosamine-6-phosphate synthase</fullName>
    </alternativeName>
    <alternativeName>
        <fullName evidence="10">Hexosephosphate aminotransferase</fullName>
    </alternativeName>
    <alternativeName>
        <fullName evidence="10">L-glutamine--D-fructose-6-phosphate amidotransferase</fullName>
    </alternativeName>
</protein>
<evidence type="ECO:0000259" key="13">
    <source>
        <dbReference type="PROSITE" id="PS51464"/>
    </source>
</evidence>
<comment type="catalytic activity">
    <reaction evidence="1 10">
        <text>D-fructose 6-phosphate + L-glutamine = D-glucosamine 6-phosphate + L-glutamate</text>
        <dbReference type="Rhea" id="RHEA:13237"/>
        <dbReference type="ChEBI" id="CHEBI:29985"/>
        <dbReference type="ChEBI" id="CHEBI:58359"/>
        <dbReference type="ChEBI" id="CHEBI:58725"/>
        <dbReference type="ChEBI" id="CHEBI:61527"/>
        <dbReference type="EC" id="2.6.1.16"/>
    </reaction>
</comment>
<dbReference type="EC" id="2.6.1.16" evidence="3 10"/>
<dbReference type="Gene3D" id="3.60.20.10">
    <property type="entry name" value="Glutamine Phosphoribosylpyrophosphate, subunit 1, domain 1"/>
    <property type="match status" value="1"/>
</dbReference>
<dbReference type="RefSeq" id="WP_131017573.1">
    <property type="nucleotide sequence ID" value="NZ_SIRE01000029.1"/>
</dbReference>
<dbReference type="EMBL" id="SIRE01000029">
    <property type="protein sequence ID" value="TBL70856.1"/>
    <property type="molecule type" value="Genomic_DNA"/>
</dbReference>
<keyword evidence="5 10" id="KW-0963">Cytoplasm</keyword>
<dbReference type="AlphaFoldDB" id="A0A4Q9DGL9"/>
<comment type="subunit">
    <text evidence="10">Homodimer.</text>
</comment>
<dbReference type="Gene3D" id="3.40.50.10490">
    <property type="entry name" value="Glucose-6-phosphate isomerase like protein, domain 1"/>
    <property type="match status" value="2"/>
</dbReference>
<accession>A0A4Q9DGL9</accession>
<dbReference type="InterPro" id="IPR047084">
    <property type="entry name" value="GFAT_N"/>
</dbReference>
<keyword evidence="15" id="KW-1185">Reference proteome</keyword>
<dbReference type="GO" id="GO:0006002">
    <property type="term" value="P:fructose 6-phosphate metabolic process"/>
    <property type="evidence" value="ECO:0007669"/>
    <property type="project" value="TreeGrafter"/>
</dbReference>
<dbReference type="GO" id="GO:0004360">
    <property type="term" value="F:glutamine-fructose-6-phosphate transaminase (isomerizing) activity"/>
    <property type="evidence" value="ECO:0007669"/>
    <property type="project" value="UniProtKB-UniRule"/>
</dbReference>
<dbReference type="InterPro" id="IPR035490">
    <property type="entry name" value="GlmS/FrlB_SIS"/>
</dbReference>
<dbReference type="InterPro" id="IPR017932">
    <property type="entry name" value="GATase_2_dom"/>
</dbReference>
<dbReference type="CDD" id="cd05008">
    <property type="entry name" value="SIS_GlmS_GlmD_1"/>
    <property type="match status" value="1"/>
</dbReference>
<evidence type="ECO:0000256" key="6">
    <source>
        <dbReference type="ARBA" id="ARBA00022576"/>
    </source>
</evidence>
<dbReference type="InterPro" id="IPR029055">
    <property type="entry name" value="Ntn_hydrolases_N"/>
</dbReference>
<evidence type="ECO:0000256" key="11">
    <source>
        <dbReference type="SAM" id="Phobius"/>
    </source>
</evidence>
<dbReference type="InterPro" id="IPR001347">
    <property type="entry name" value="SIS_dom"/>
</dbReference>
<dbReference type="InterPro" id="IPR046348">
    <property type="entry name" value="SIS_dom_sf"/>
</dbReference>
<dbReference type="GO" id="GO:0005975">
    <property type="term" value="P:carbohydrate metabolic process"/>
    <property type="evidence" value="ECO:0007669"/>
    <property type="project" value="UniProtKB-UniRule"/>
</dbReference>
<dbReference type="CDD" id="cd05009">
    <property type="entry name" value="SIS_GlmS_GlmD_2"/>
    <property type="match status" value="1"/>
</dbReference>
<keyword evidence="11" id="KW-1133">Transmembrane helix</keyword>
<evidence type="ECO:0000259" key="12">
    <source>
        <dbReference type="PROSITE" id="PS51278"/>
    </source>
</evidence>
<comment type="subcellular location">
    <subcellularLocation>
        <location evidence="2 10">Cytoplasm</location>
    </subcellularLocation>
</comment>
<dbReference type="FunFam" id="3.40.50.10490:FF:000001">
    <property type="entry name" value="Glutamine--fructose-6-phosphate aminotransferase [isomerizing]"/>
    <property type="match status" value="1"/>
</dbReference>
<evidence type="ECO:0000313" key="14">
    <source>
        <dbReference type="EMBL" id="TBL70856.1"/>
    </source>
</evidence>
<evidence type="ECO:0000256" key="8">
    <source>
        <dbReference type="ARBA" id="ARBA00022737"/>
    </source>
</evidence>
<proteinExistence type="inferred from homology"/>
<evidence type="ECO:0000256" key="7">
    <source>
        <dbReference type="ARBA" id="ARBA00022679"/>
    </source>
</evidence>
<comment type="caution">
    <text evidence="14">The sequence shown here is derived from an EMBL/GenBank/DDBJ whole genome shotgun (WGS) entry which is preliminary data.</text>
</comment>
<reference evidence="14 15" key="1">
    <citation type="submission" date="2019-02" db="EMBL/GenBank/DDBJ databases">
        <title>Paenibacillus sp. nov., isolated from surface-sterilized tissue of Thalictrum simplex L.</title>
        <authorList>
            <person name="Tuo L."/>
        </authorList>
    </citation>
    <scope>NUCLEOTIDE SEQUENCE [LARGE SCALE GENOMIC DNA]</scope>
    <source>
        <strain evidence="14 15">N2SHLJ1</strain>
    </source>
</reference>
<name>A0A4Q9DGL9_9BACL</name>
<dbReference type="OrthoDB" id="106547at2"/>
<evidence type="ECO:0000256" key="1">
    <source>
        <dbReference type="ARBA" id="ARBA00001031"/>
    </source>
</evidence>
<dbReference type="PROSITE" id="PS51464">
    <property type="entry name" value="SIS"/>
    <property type="match status" value="2"/>
</dbReference>
<dbReference type="InterPro" id="IPR035466">
    <property type="entry name" value="GlmS/AgaS_SIS"/>
</dbReference>
<dbReference type="NCBIfam" id="NF001484">
    <property type="entry name" value="PRK00331.1"/>
    <property type="match status" value="1"/>
</dbReference>
<evidence type="ECO:0000256" key="5">
    <source>
        <dbReference type="ARBA" id="ARBA00022490"/>
    </source>
</evidence>
<comment type="function">
    <text evidence="10">Catalyzes the first step in hexosamine metabolism, converting fructose-6P into glucosamine-6P using glutamine as a nitrogen source.</text>
</comment>
<evidence type="ECO:0000256" key="10">
    <source>
        <dbReference type="HAMAP-Rule" id="MF_00164"/>
    </source>
</evidence>
<feature type="domain" description="SIS" evidence="13">
    <location>
        <begin position="287"/>
        <end position="426"/>
    </location>
</feature>
<gene>
    <name evidence="10 14" type="primary">glmS</name>
    <name evidence="14" type="ORF">EYB31_31930</name>
</gene>
<dbReference type="FunFam" id="3.40.50.10490:FF:000022">
    <property type="entry name" value="Glutamine--fructose-6-phosphate aminotransferase [isomerizing]"/>
    <property type="match status" value="1"/>
</dbReference>
<evidence type="ECO:0000256" key="9">
    <source>
        <dbReference type="ARBA" id="ARBA00022962"/>
    </source>
</evidence>
<keyword evidence="9" id="KW-0315">Glutamine amidotransferase</keyword>
<dbReference type="GO" id="GO:0005829">
    <property type="term" value="C:cytosol"/>
    <property type="evidence" value="ECO:0007669"/>
    <property type="project" value="TreeGrafter"/>
</dbReference>
<keyword evidence="6 10" id="KW-0032">Aminotransferase</keyword>
<keyword evidence="7 10" id="KW-0808">Transferase</keyword>
<keyword evidence="11" id="KW-0472">Membrane</keyword>
<dbReference type="InterPro" id="IPR005855">
    <property type="entry name" value="GFAT"/>
</dbReference>
<dbReference type="SUPFAM" id="SSF56235">
    <property type="entry name" value="N-terminal nucleophile aminohydrolases (Ntn hydrolases)"/>
    <property type="match status" value="1"/>
</dbReference>
<dbReference type="GO" id="GO:0097367">
    <property type="term" value="F:carbohydrate derivative binding"/>
    <property type="evidence" value="ECO:0007669"/>
    <property type="project" value="InterPro"/>
</dbReference>
<dbReference type="PROSITE" id="PS51278">
    <property type="entry name" value="GATASE_TYPE_2"/>
    <property type="match status" value="1"/>
</dbReference>
<evidence type="ECO:0000256" key="4">
    <source>
        <dbReference type="ARBA" id="ARBA00016090"/>
    </source>
</evidence>
<keyword evidence="8" id="KW-0677">Repeat</keyword>
<feature type="transmembrane region" description="Helical" evidence="11">
    <location>
        <begin position="572"/>
        <end position="591"/>
    </location>
</feature>
<evidence type="ECO:0000313" key="15">
    <source>
        <dbReference type="Proteomes" id="UP000293142"/>
    </source>
</evidence>
<dbReference type="SUPFAM" id="SSF53697">
    <property type="entry name" value="SIS domain"/>
    <property type="match status" value="1"/>
</dbReference>
<dbReference type="NCBIfam" id="TIGR01135">
    <property type="entry name" value="glmS"/>
    <property type="match status" value="1"/>
</dbReference>
<dbReference type="GO" id="GO:0006487">
    <property type="term" value="P:protein N-linked glycosylation"/>
    <property type="evidence" value="ECO:0007669"/>
    <property type="project" value="TreeGrafter"/>
</dbReference>
<feature type="domain" description="SIS" evidence="13">
    <location>
        <begin position="459"/>
        <end position="600"/>
    </location>
</feature>
<dbReference type="FunFam" id="3.60.20.10:FF:000006">
    <property type="entry name" value="Glutamine--fructose-6-phosphate aminotransferase [isomerizing]"/>
    <property type="match status" value="1"/>
</dbReference>
<sequence length="610" mass="67188">MCGIVGYIGNGKAQTILLNGLKKLEYRGYDSAGIAVYDGSRLQVRKSKGRITDLEDHLLQSPLFGTVGIGHTRWATHGKPSYENSHPHSDTHGKFTVVHNGIIENYLELKEMLESKGITFKSETDTEVISHLIAEFYKGDIVAAVQQAIRLMKGAYALAVVTDYEPDKLIAVRLASPLIIGAGNGENFVGSDIPAILEHTRDIYILEDGELAVLTREGVTIKNMNTDEKISRSAVRIDWNHEQAEKGGFEHFMLKEIYEQPNALQRTLLGRTDRTGRNIVFENLGMSNAHIRDIEKITIIACGTAYHAGLVGKQLLERLTRIPVDVDVASEFRYRHPIITDKTLVIAVSQSGETADTLAALKEGRRLGARTLAITNVVGSTIAREADDVILTMAGPEISVASTKAYATQLLVFYMLAFYFARIRSTVSTPLLETYVAELHKVPELVGQILENHGQVKQYAESLKDKSSLFFIGRGLDYSVAMEGSLKLKEISYIHSEAYAAGELKHGTLSLVEEGTSVIALSTQEDLYEKMLGNVKEVKARGAEVYGIALADNRTFAKSVDNLYLLPNTLPLLTPIIAVIPLQLIAYYVSVQRGNDVDKPRNLAKSVTVE</sequence>
<dbReference type="GO" id="GO:0006047">
    <property type="term" value="P:UDP-N-acetylglucosamine metabolic process"/>
    <property type="evidence" value="ECO:0007669"/>
    <property type="project" value="TreeGrafter"/>
</dbReference>
<dbReference type="Pfam" id="PF13522">
    <property type="entry name" value="GATase_6"/>
    <property type="match status" value="1"/>
</dbReference>
<evidence type="ECO:0000256" key="3">
    <source>
        <dbReference type="ARBA" id="ARBA00012916"/>
    </source>
</evidence>
<feature type="initiator methionine" description="Removed" evidence="10">
    <location>
        <position position="1"/>
    </location>
</feature>
<dbReference type="CDD" id="cd00714">
    <property type="entry name" value="GFAT"/>
    <property type="match status" value="1"/>
</dbReference>
<keyword evidence="11" id="KW-0812">Transmembrane</keyword>